<dbReference type="InterPro" id="IPR028350">
    <property type="entry name" value="DNAC/IstB-like"/>
</dbReference>
<dbReference type="GO" id="GO:0006260">
    <property type="term" value="P:DNA replication"/>
    <property type="evidence" value="ECO:0007669"/>
    <property type="project" value="TreeGrafter"/>
</dbReference>
<dbReference type="SUPFAM" id="SSF52540">
    <property type="entry name" value="P-loop containing nucleoside triphosphate hydrolases"/>
    <property type="match status" value="1"/>
</dbReference>
<dbReference type="EMBL" id="WNAJ01000017">
    <property type="protein sequence ID" value="MTR86055.1"/>
    <property type="molecule type" value="Genomic_DNA"/>
</dbReference>
<evidence type="ECO:0000259" key="1">
    <source>
        <dbReference type="Pfam" id="PF01695"/>
    </source>
</evidence>
<proteinExistence type="predicted"/>
<dbReference type="PIRSF" id="PIRSF003073">
    <property type="entry name" value="DNAC_TnpB_IstB"/>
    <property type="match status" value="1"/>
</dbReference>
<dbReference type="Gene3D" id="3.40.50.300">
    <property type="entry name" value="P-loop containing nucleotide triphosphate hydrolases"/>
    <property type="match status" value="1"/>
</dbReference>
<dbReference type="Proteomes" id="UP000478483">
    <property type="component" value="Unassembled WGS sequence"/>
</dbReference>
<organism evidence="2 3">
    <name type="scientific">Roseburia intestinalis</name>
    <dbReference type="NCBI Taxonomy" id="166486"/>
    <lineage>
        <taxon>Bacteria</taxon>
        <taxon>Bacillati</taxon>
        <taxon>Bacillota</taxon>
        <taxon>Clostridia</taxon>
        <taxon>Lachnospirales</taxon>
        <taxon>Lachnospiraceae</taxon>
        <taxon>Roseburia</taxon>
    </lineage>
</organism>
<evidence type="ECO:0000313" key="3">
    <source>
        <dbReference type="Proteomes" id="UP000478483"/>
    </source>
</evidence>
<gene>
    <name evidence="2" type="ORF">GMD50_13550</name>
</gene>
<comment type="caution">
    <text evidence="2">The sequence shown here is derived from an EMBL/GenBank/DDBJ whole genome shotgun (WGS) entry which is preliminary data.</text>
</comment>
<dbReference type="PANTHER" id="PTHR30050">
    <property type="entry name" value="CHROMOSOMAL REPLICATION INITIATOR PROTEIN DNAA"/>
    <property type="match status" value="1"/>
</dbReference>
<dbReference type="CDD" id="cd00009">
    <property type="entry name" value="AAA"/>
    <property type="match status" value="1"/>
</dbReference>
<dbReference type="PANTHER" id="PTHR30050:SF4">
    <property type="entry name" value="ATP-BINDING PROTEIN RV3427C IN INSERTION SEQUENCE-RELATED"/>
    <property type="match status" value="1"/>
</dbReference>
<dbReference type="InterPro" id="IPR002611">
    <property type="entry name" value="IstB_ATP-bd"/>
</dbReference>
<feature type="domain" description="IstB-like ATP-binding" evidence="1">
    <location>
        <begin position="4"/>
        <end position="233"/>
    </location>
</feature>
<reference evidence="2 3" key="1">
    <citation type="journal article" date="2019" name="Nat. Med.">
        <title>A library of human gut bacterial isolates paired with longitudinal multiomics data enables mechanistic microbiome research.</title>
        <authorList>
            <person name="Poyet M."/>
            <person name="Groussin M."/>
            <person name="Gibbons S.M."/>
            <person name="Avila-Pacheco J."/>
            <person name="Jiang X."/>
            <person name="Kearney S.M."/>
            <person name="Perrotta A.R."/>
            <person name="Berdy B."/>
            <person name="Zhao S."/>
            <person name="Lieberman T.D."/>
            <person name="Swanson P.K."/>
            <person name="Smith M."/>
            <person name="Roesemann S."/>
            <person name="Alexander J.E."/>
            <person name="Rich S.A."/>
            <person name="Livny J."/>
            <person name="Vlamakis H."/>
            <person name="Clish C."/>
            <person name="Bullock K."/>
            <person name="Deik A."/>
            <person name="Scott J."/>
            <person name="Pierce K.A."/>
            <person name="Xavier R.J."/>
            <person name="Alm E.J."/>
        </authorList>
    </citation>
    <scope>NUCLEOTIDE SEQUENCE [LARGE SCALE GENOMIC DNA]</scope>
    <source>
        <strain evidence="2 3">BIOML-A1</strain>
    </source>
</reference>
<accession>A0A6L6L7N3</accession>
<dbReference type="AlphaFoldDB" id="A0A6L6L7N3"/>
<dbReference type="GO" id="GO:0005524">
    <property type="term" value="F:ATP binding"/>
    <property type="evidence" value="ECO:0007669"/>
    <property type="project" value="InterPro"/>
</dbReference>
<protein>
    <submittedName>
        <fullName evidence="2">DNA replication protein</fullName>
    </submittedName>
</protein>
<name>A0A6L6L7N3_9FIRM</name>
<evidence type="ECO:0000313" key="2">
    <source>
        <dbReference type="EMBL" id="MTR86055.1"/>
    </source>
</evidence>
<dbReference type="PRINTS" id="PR00051">
    <property type="entry name" value="DNAA"/>
</dbReference>
<dbReference type="InterPro" id="IPR027417">
    <property type="entry name" value="P-loop_NTPase"/>
</dbReference>
<sequence>MDKLYKMRMSGMAEAFENQLMNPNSGLESFETRFSEIINHEWSGRENKKFNRLLKQATLKYPAADLDSSLYDPERQLNTHVIELLAKGDWIDEPNNLLITGGAGAGKTHIACALCVTALHQMRTVKYIRANYLLQESAHAHSEDNYYEYSNKMAGYDLLVIDDFGLMDLNLDKCRDLFEIIEARDCRKSTVIISQMPVANWYQLFGDNTYADACLSRMTSKAYRLDFPGRDRRVESK</sequence>
<dbReference type="InterPro" id="IPR020591">
    <property type="entry name" value="Chromosome_initiator_DnaA-like"/>
</dbReference>
<dbReference type="Pfam" id="PF01695">
    <property type="entry name" value="IstB_IS21"/>
    <property type="match status" value="1"/>
</dbReference>